<evidence type="ECO:0000313" key="5">
    <source>
        <dbReference type="EMBL" id="KAG8234291.1"/>
    </source>
</evidence>
<dbReference type="PANTHER" id="PTHR12652">
    <property type="entry name" value="PEROXISOMAL BIOGENESIS FACTOR 11"/>
    <property type="match status" value="1"/>
</dbReference>
<evidence type="ECO:0000256" key="1">
    <source>
        <dbReference type="ARBA" id="ARBA00022593"/>
    </source>
</evidence>
<dbReference type="EMBL" id="KZ308794">
    <property type="protein sequence ID" value="KAG8234291.1"/>
    <property type="molecule type" value="Genomic_DNA"/>
</dbReference>
<keyword evidence="6" id="KW-1185">Reference proteome</keyword>
<proteinExistence type="predicted"/>
<dbReference type="GO" id="GO:0005778">
    <property type="term" value="C:peroxisomal membrane"/>
    <property type="evidence" value="ECO:0007669"/>
    <property type="project" value="UniProtKB-SubCell"/>
</dbReference>
<reference evidence="5" key="1">
    <citation type="submission" date="2013-04" db="EMBL/GenBank/DDBJ databases">
        <authorList>
            <person name="Qu J."/>
            <person name="Murali S.C."/>
            <person name="Bandaranaike D."/>
            <person name="Bellair M."/>
            <person name="Blankenburg K."/>
            <person name="Chao H."/>
            <person name="Dinh H."/>
            <person name="Doddapaneni H."/>
            <person name="Downs B."/>
            <person name="Dugan-Rocha S."/>
            <person name="Elkadiri S."/>
            <person name="Gnanaolivu R.D."/>
            <person name="Hernandez B."/>
            <person name="Javaid M."/>
            <person name="Jayaseelan J.C."/>
            <person name="Lee S."/>
            <person name="Li M."/>
            <person name="Ming W."/>
            <person name="Munidasa M."/>
            <person name="Muniz J."/>
            <person name="Nguyen L."/>
            <person name="Ongeri F."/>
            <person name="Osuji N."/>
            <person name="Pu L.-L."/>
            <person name="Puazo M."/>
            <person name="Qu C."/>
            <person name="Quiroz J."/>
            <person name="Raj R."/>
            <person name="Weissenberger G."/>
            <person name="Xin Y."/>
            <person name="Zou X."/>
            <person name="Han Y."/>
            <person name="Richards S."/>
            <person name="Worley K."/>
            <person name="Muzny D."/>
            <person name="Gibbs R."/>
        </authorList>
    </citation>
    <scope>NUCLEOTIDE SEQUENCE</scope>
    <source>
        <strain evidence="5">Sampled in the wild</strain>
    </source>
</reference>
<keyword evidence="2" id="KW-0472">Membrane</keyword>
<keyword evidence="3" id="KW-0576">Peroxisome</keyword>
<comment type="caution">
    <text evidence="5">The sequence shown here is derived from an EMBL/GenBank/DDBJ whole genome shotgun (WGS) entry which is preliminary data.</text>
</comment>
<organism evidence="5 6">
    <name type="scientific">Ladona fulva</name>
    <name type="common">Scarce chaser dragonfly</name>
    <name type="synonym">Libellula fulva</name>
    <dbReference type="NCBI Taxonomy" id="123851"/>
    <lineage>
        <taxon>Eukaryota</taxon>
        <taxon>Metazoa</taxon>
        <taxon>Ecdysozoa</taxon>
        <taxon>Arthropoda</taxon>
        <taxon>Hexapoda</taxon>
        <taxon>Insecta</taxon>
        <taxon>Pterygota</taxon>
        <taxon>Palaeoptera</taxon>
        <taxon>Odonata</taxon>
        <taxon>Epiprocta</taxon>
        <taxon>Anisoptera</taxon>
        <taxon>Libelluloidea</taxon>
        <taxon>Libellulidae</taxon>
        <taxon>Ladona</taxon>
    </lineage>
</organism>
<keyword evidence="1" id="KW-0962">Peroxisome biogenesis</keyword>
<name>A0A8K0P5A4_LADFU</name>
<dbReference type="AlphaFoldDB" id="A0A8K0P5A4"/>
<dbReference type="OrthoDB" id="411017at2759"/>
<dbReference type="InterPro" id="IPR008733">
    <property type="entry name" value="PEX11"/>
</dbReference>
<dbReference type="Proteomes" id="UP000792457">
    <property type="component" value="Unassembled WGS sequence"/>
</dbReference>
<protein>
    <recommendedName>
        <fullName evidence="7">Peroxisomal membrane protein 11B</fullName>
    </recommendedName>
</protein>
<evidence type="ECO:0000256" key="4">
    <source>
        <dbReference type="ARBA" id="ARBA00046271"/>
    </source>
</evidence>
<comment type="subcellular location">
    <subcellularLocation>
        <location evidence="4">Peroxisome membrane</location>
    </subcellularLocation>
</comment>
<accession>A0A8K0P5A4</accession>
<evidence type="ECO:0000256" key="3">
    <source>
        <dbReference type="ARBA" id="ARBA00023140"/>
    </source>
</evidence>
<evidence type="ECO:0008006" key="7">
    <source>
        <dbReference type="Google" id="ProtNLM"/>
    </source>
</evidence>
<evidence type="ECO:0000256" key="2">
    <source>
        <dbReference type="ARBA" id="ARBA00023136"/>
    </source>
</evidence>
<gene>
    <name evidence="5" type="ORF">J437_LFUL015016</name>
</gene>
<reference evidence="5" key="2">
    <citation type="submission" date="2017-10" db="EMBL/GenBank/DDBJ databases">
        <title>Ladona fulva Genome sequencing and assembly.</title>
        <authorList>
            <person name="Murali S."/>
            <person name="Richards S."/>
            <person name="Bandaranaike D."/>
            <person name="Bellair M."/>
            <person name="Blankenburg K."/>
            <person name="Chao H."/>
            <person name="Dinh H."/>
            <person name="Doddapaneni H."/>
            <person name="Dugan-Rocha S."/>
            <person name="Elkadiri S."/>
            <person name="Gnanaolivu R."/>
            <person name="Hernandez B."/>
            <person name="Skinner E."/>
            <person name="Javaid M."/>
            <person name="Lee S."/>
            <person name="Li M."/>
            <person name="Ming W."/>
            <person name="Munidasa M."/>
            <person name="Muniz J."/>
            <person name="Nguyen L."/>
            <person name="Hughes D."/>
            <person name="Osuji N."/>
            <person name="Pu L.-L."/>
            <person name="Puazo M."/>
            <person name="Qu C."/>
            <person name="Quiroz J."/>
            <person name="Raj R."/>
            <person name="Weissenberger G."/>
            <person name="Xin Y."/>
            <person name="Zou X."/>
            <person name="Han Y."/>
            <person name="Worley K."/>
            <person name="Muzny D."/>
            <person name="Gibbs R."/>
        </authorList>
    </citation>
    <scope>NUCLEOTIDE SEQUENCE</scope>
    <source>
        <strain evidence="5">Sampled in the wild</strain>
    </source>
</reference>
<sequence length="244" mass="27676">MELIIRLNNQSSGRDKIARLLQYGSKATCHYLQDRPLDRPTIEKLQNLEYSFSAFRRLLRLGRFLDTLYGALSTIHHSDIIVRITVTLSRISSALSLLADHILWVGRTGFMTVDSNRWNTVSSKYWLYSVVMSLIRDVYEIWRVFSCQGENRSRFPTTSKSSQDGVNSIHSIFPLNTIKTIQMFCVEHQNVAVDTFKNACDIFIPLAALDYVRISPGAIGLLGVASTFAAILQLLDPMKRLTPS</sequence>
<dbReference type="Pfam" id="PF05648">
    <property type="entry name" value="PEX11"/>
    <property type="match status" value="1"/>
</dbReference>
<dbReference type="GO" id="GO:0016559">
    <property type="term" value="P:peroxisome fission"/>
    <property type="evidence" value="ECO:0007669"/>
    <property type="project" value="InterPro"/>
</dbReference>
<dbReference type="PANTHER" id="PTHR12652:SF50">
    <property type="entry name" value="PEROXIN 11"/>
    <property type="match status" value="1"/>
</dbReference>
<evidence type="ECO:0000313" key="6">
    <source>
        <dbReference type="Proteomes" id="UP000792457"/>
    </source>
</evidence>